<feature type="transmembrane region" description="Helical" evidence="8">
    <location>
        <begin position="100"/>
        <end position="125"/>
    </location>
</feature>
<name>A0A849AH49_9MICO</name>
<evidence type="ECO:0000256" key="6">
    <source>
        <dbReference type="ARBA" id="ARBA00022989"/>
    </source>
</evidence>
<dbReference type="InterPro" id="IPR020846">
    <property type="entry name" value="MFS_dom"/>
</dbReference>
<feature type="transmembrane region" description="Helical" evidence="8">
    <location>
        <begin position="462"/>
        <end position="481"/>
    </location>
</feature>
<dbReference type="GO" id="GO:0005886">
    <property type="term" value="C:plasma membrane"/>
    <property type="evidence" value="ECO:0007669"/>
    <property type="project" value="UniProtKB-SubCell"/>
</dbReference>
<feature type="transmembrane region" description="Helical" evidence="8">
    <location>
        <begin position="75"/>
        <end position="94"/>
    </location>
</feature>
<comment type="subcellular location">
    <subcellularLocation>
        <location evidence="1">Cell membrane</location>
        <topology evidence="1">Multi-pass membrane protein</topology>
    </subcellularLocation>
</comment>
<dbReference type="InterPro" id="IPR004638">
    <property type="entry name" value="EmrB-like"/>
</dbReference>
<evidence type="ECO:0000256" key="1">
    <source>
        <dbReference type="ARBA" id="ARBA00004651"/>
    </source>
</evidence>
<reference evidence="10 11" key="1">
    <citation type="submission" date="2020-05" db="EMBL/GenBank/DDBJ databases">
        <title>Flexivirga sp. ID2601S isolated from air conditioner.</title>
        <authorList>
            <person name="Kim D.H."/>
        </authorList>
    </citation>
    <scope>NUCLEOTIDE SEQUENCE [LARGE SCALE GENOMIC DNA]</scope>
    <source>
        <strain evidence="10 11">ID2601S</strain>
    </source>
</reference>
<sequence>MTNSRRWIAVAAIALTTLVIGLDTMVLNVALPTLAEDLHANISQLQWFTSAYTLALAVFMLPIGALGDRIGRRRVLLWSLVIFGGASLACAFASSPGQLIAARAALGIGASALLTLTLAVLTVMFPDKKEQRRAISLNMAGVALGMPLGPLLGGWLLDHFHWGSVFLINVPVVLLAIVAIIAFVPESRSATPRSIHLPSVVLSSIGLASLTYGFIEFGQRGWADGRSWIFVSVGVVLTLMFVLLQPRLRHPLVDLQLFGVPAFRLGAVYAVALNFVMFGVFFSLPQLFQAVQGASPFGSGLRLLPMVAGLVTATRLNDRLAERAGIRVVFAGGLTLTLAALVVAAFTSQSTPYAVIGCWMFFLGTGMAMVMFTAIGWAVGSLDPEHSGAGSALLSSLRQVGGTIGVAILGTVQATRYHSALGDADVEPVRDSVNAGVEVARSTGNTGLLATVRDAFVQSIDLLLWSTAGIVALALISVLTARRAFDDSTTEQTSAASEDERQSLHVVD</sequence>
<dbReference type="CDD" id="cd17321">
    <property type="entry name" value="MFS_MMR_MDR_like"/>
    <property type="match status" value="1"/>
</dbReference>
<dbReference type="EMBL" id="JABENB010000001">
    <property type="protein sequence ID" value="NNG39709.1"/>
    <property type="molecule type" value="Genomic_DNA"/>
</dbReference>
<dbReference type="PANTHER" id="PTHR42718:SF9">
    <property type="entry name" value="MAJOR FACILITATOR SUPERFAMILY MULTIDRUG TRANSPORTER MFSC"/>
    <property type="match status" value="1"/>
</dbReference>
<dbReference type="SUPFAM" id="SSF103473">
    <property type="entry name" value="MFS general substrate transporter"/>
    <property type="match status" value="1"/>
</dbReference>
<dbReference type="PROSITE" id="PS50850">
    <property type="entry name" value="MFS"/>
    <property type="match status" value="1"/>
</dbReference>
<dbReference type="Pfam" id="PF07690">
    <property type="entry name" value="MFS_1"/>
    <property type="match status" value="1"/>
</dbReference>
<organism evidence="10 11">
    <name type="scientific">Flexivirga aerilata</name>
    <dbReference type="NCBI Taxonomy" id="1656889"/>
    <lineage>
        <taxon>Bacteria</taxon>
        <taxon>Bacillati</taxon>
        <taxon>Actinomycetota</taxon>
        <taxon>Actinomycetes</taxon>
        <taxon>Micrococcales</taxon>
        <taxon>Dermacoccaceae</taxon>
        <taxon>Flexivirga</taxon>
    </lineage>
</organism>
<evidence type="ECO:0000256" key="3">
    <source>
        <dbReference type="ARBA" id="ARBA00022448"/>
    </source>
</evidence>
<keyword evidence="11" id="KW-1185">Reference proteome</keyword>
<accession>A0A849AH49</accession>
<dbReference type="Gene3D" id="1.20.1720.10">
    <property type="entry name" value="Multidrug resistance protein D"/>
    <property type="match status" value="2"/>
</dbReference>
<evidence type="ECO:0000313" key="10">
    <source>
        <dbReference type="EMBL" id="NNG39709.1"/>
    </source>
</evidence>
<feature type="transmembrane region" description="Helical" evidence="8">
    <location>
        <begin position="227"/>
        <end position="244"/>
    </location>
</feature>
<dbReference type="GO" id="GO:0022857">
    <property type="term" value="F:transmembrane transporter activity"/>
    <property type="evidence" value="ECO:0007669"/>
    <property type="project" value="InterPro"/>
</dbReference>
<dbReference type="PANTHER" id="PTHR42718">
    <property type="entry name" value="MAJOR FACILITATOR SUPERFAMILY MULTIDRUG TRANSPORTER MFSC"/>
    <property type="match status" value="1"/>
</dbReference>
<feature type="transmembrane region" description="Helical" evidence="8">
    <location>
        <begin position="162"/>
        <end position="183"/>
    </location>
</feature>
<feature type="transmembrane region" description="Helical" evidence="8">
    <location>
        <begin position="353"/>
        <end position="379"/>
    </location>
</feature>
<evidence type="ECO:0000256" key="4">
    <source>
        <dbReference type="ARBA" id="ARBA00022475"/>
    </source>
</evidence>
<keyword evidence="5 8" id="KW-0812">Transmembrane</keyword>
<comment type="caution">
    <text evidence="10">The sequence shown here is derived from an EMBL/GenBank/DDBJ whole genome shotgun (WGS) entry which is preliminary data.</text>
</comment>
<feature type="transmembrane region" description="Helical" evidence="8">
    <location>
        <begin position="328"/>
        <end position="347"/>
    </location>
</feature>
<dbReference type="RefSeq" id="WP_171154705.1">
    <property type="nucleotide sequence ID" value="NZ_JABENB010000001.1"/>
</dbReference>
<dbReference type="Proteomes" id="UP000557772">
    <property type="component" value="Unassembled WGS sequence"/>
</dbReference>
<comment type="similarity">
    <text evidence="2">Belongs to the major facilitator superfamily. EmrB family.</text>
</comment>
<dbReference type="NCBIfam" id="TIGR00711">
    <property type="entry name" value="efflux_EmrB"/>
    <property type="match status" value="1"/>
</dbReference>
<keyword evidence="3" id="KW-0813">Transport</keyword>
<feature type="transmembrane region" description="Helical" evidence="8">
    <location>
        <begin position="195"/>
        <end position="215"/>
    </location>
</feature>
<evidence type="ECO:0000259" key="9">
    <source>
        <dbReference type="PROSITE" id="PS50850"/>
    </source>
</evidence>
<evidence type="ECO:0000256" key="5">
    <source>
        <dbReference type="ARBA" id="ARBA00022692"/>
    </source>
</evidence>
<gene>
    <name evidence="10" type="ORF">HJ588_10545</name>
</gene>
<feature type="transmembrane region" description="Helical" evidence="8">
    <location>
        <begin position="45"/>
        <end position="63"/>
    </location>
</feature>
<evidence type="ECO:0000256" key="2">
    <source>
        <dbReference type="ARBA" id="ARBA00008537"/>
    </source>
</evidence>
<dbReference type="InterPro" id="IPR011701">
    <property type="entry name" value="MFS"/>
</dbReference>
<keyword evidence="7 8" id="KW-0472">Membrane</keyword>
<proteinExistence type="inferred from homology"/>
<evidence type="ECO:0000256" key="7">
    <source>
        <dbReference type="ARBA" id="ARBA00023136"/>
    </source>
</evidence>
<feature type="transmembrane region" description="Helical" evidence="8">
    <location>
        <begin position="137"/>
        <end position="156"/>
    </location>
</feature>
<feature type="transmembrane region" description="Helical" evidence="8">
    <location>
        <begin position="265"/>
        <end position="284"/>
    </location>
</feature>
<dbReference type="PRINTS" id="PR01036">
    <property type="entry name" value="TCRTETB"/>
</dbReference>
<evidence type="ECO:0000313" key="11">
    <source>
        <dbReference type="Proteomes" id="UP000557772"/>
    </source>
</evidence>
<feature type="domain" description="Major facilitator superfamily (MFS) profile" evidence="9">
    <location>
        <begin position="9"/>
        <end position="486"/>
    </location>
</feature>
<dbReference type="AlphaFoldDB" id="A0A849AH49"/>
<evidence type="ECO:0000256" key="8">
    <source>
        <dbReference type="SAM" id="Phobius"/>
    </source>
</evidence>
<keyword evidence="4" id="KW-1003">Cell membrane</keyword>
<protein>
    <submittedName>
        <fullName evidence="10">MFS transporter</fullName>
    </submittedName>
</protein>
<dbReference type="InterPro" id="IPR036259">
    <property type="entry name" value="MFS_trans_sf"/>
</dbReference>
<keyword evidence="6 8" id="KW-1133">Transmembrane helix</keyword>